<dbReference type="Proteomes" id="UP000009168">
    <property type="component" value="Unassembled WGS sequence"/>
</dbReference>
<keyword evidence="1" id="KW-0472">Membrane</keyword>
<evidence type="ECO:0000313" key="3">
    <source>
        <dbReference type="Proteomes" id="UP000009168"/>
    </source>
</evidence>
<accession>W7XLN3</accession>
<protein>
    <submittedName>
        <fullName evidence="2">Transmembrane protein, putative</fullName>
    </submittedName>
</protein>
<proteinExistence type="predicted"/>
<dbReference type="InParanoid" id="W7XLN3"/>
<dbReference type="RefSeq" id="XP_012650875.1">
    <property type="nucleotide sequence ID" value="XM_012795421.1"/>
</dbReference>
<feature type="transmembrane region" description="Helical" evidence="1">
    <location>
        <begin position="88"/>
        <end position="105"/>
    </location>
</feature>
<dbReference type="KEGG" id="tet:TTHERM_000414509"/>
<keyword evidence="3" id="KW-1185">Reference proteome</keyword>
<reference evidence="3" key="1">
    <citation type="journal article" date="2006" name="PLoS Biol.">
        <title>Macronuclear genome sequence of the ciliate Tetrahymena thermophila, a model eukaryote.</title>
        <authorList>
            <person name="Eisen J.A."/>
            <person name="Coyne R.S."/>
            <person name="Wu M."/>
            <person name="Wu D."/>
            <person name="Thiagarajan M."/>
            <person name="Wortman J.R."/>
            <person name="Badger J.H."/>
            <person name="Ren Q."/>
            <person name="Amedeo P."/>
            <person name="Jones K.M."/>
            <person name="Tallon L.J."/>
            <person name="Delcher A.L."/>
            <person name="Salzberg S.L."/>
            <person name="Silva J.C."/>
            <person name="Haas B.J."/>
            <person name="Majoros W.H."/>
            <person name="Farzad M."/>
            <person name="Carlton J.M."/>
            <person name="Smith R.K. Jr."/>
            <person name="Garg J."/>
            <person name="Pearlman R.E."/>
            <person name="Karrer K.M."/>
            <person name="Sun L."/>
            <person name="Manning G."/>
            <person name="Elde N.C."/>
            <person name="Turkewitz A.P."/>
            <person name="Asai D.J."/>
            <person name="Wilkes D.E."/>
            <person name="Wang Y."/>
            <person name="Cai H."/>
            <person name="Collins K."/>
            <person name="Stewart B.A."/>
            <person name="Lee S.R."/>
            <person name="Wilamowska K."/>
            <person name="Weinberg Z."/>
            <person name="Ruzzo W.L."/>
            <person name="Wloga D."/>
            <person name="Gaertig J."/>
            <person name="Frankel J."/>
            <person name="Tsao C.-C."/>
            <person name="Gorovsky M.A."/>
            <person name="Keeling P.J."/>
            <person name="Waller R.F."/>
            <person name="Patron N.J."/>
            <person name="Cherry J.M."/>
            <person name="Stover N.A."/>
            <person name="Krieger C.J."/>
            <person name="del Toro C."/>
            <person name="Ryder H.F."/>
            <person name="Williamson S.C."/>
            <person name="Barbeau R.A."/>
            <person name="Hamilton E.P."/>
            <person name="Orias E."/>
        </authorList>
    </citation>
    <scope>NUCLEOTIDE SEQUENCE [LARGE SCALE GENOMIC DNA]</scope>
    <source>
        <strain evidence="3">SB210</strain>
    </source>
</reference>
<dbReference type="EMBL" id="GG662856">
    <property type="protein sequence ID" value="EWS76589.1"/>
    <property type="molecule type" value="Genomic_DNA"/>
</dbReference>
<evidence type="ECO:0000256" key="1">
    <source>
        <dbReference type="SAM" id="Phobius"/>
    </source>
</evidence>
<dbReference type="GeneID" id="24438834"/>
<sequence>MNARNLFQEQRIQSETKSLWKIQSLYIDLSWNIQKSKSVLFYSKYFEIIKEMGNQTKNISTKKLSIFQLYQIIDVSEMMINYKLKKKETILISQILNIFIFIYATH</sequence>
<name>W7XLN3_TETTS</name>
<gene>
    <name evidence="2" type="ORF">TTHERM_000414509</name>
</gene>
<keyword evidence="1 2" id="KW-0812">Transmembrane</keyword>
<keyword evidence="1" id="KW-1133">Transmembrane helix</keyword>
<dbReference type="AlphaFoldDB" id="W7XLN3"/>
<evidence type="ECO:0000313" key="2">
    <source>
        <dbReference type="EMBL" id="EWS76589.1"/>
    </source>
</evidence>
<organism evidence="2 3">
    <name type="scientific">Tetrahymena thermophila (strain SB210)</name>
    <dbReference type="NCBI Taxonomy" id="312017"/>
    <lineage>
        <taxon>Eukaryota</taxon>
        <taxon>Sar</taxon>
        <taxon>Alveolata</taxon>
        <taxon>Ciliophora</taxon>
        <taxon>Intramacronucleata</taxon>
        <taxon>Oligohymenophorea</taxon>
        <taxon>Hymenostomatida</taxon>
        <taxon>Tetrahymenina</taxon>
        <taxon>Tetrahymenidae</taxon>
        <taxon>Tetrahymena</taxon>
    </lineage>
</organism>